<dbReference type="Pfam" id="PF00563">
    <property type="entry name" value="EAL"/>
    <property type="match status" value="1"/>
</dbReference>
<dbReference type="InterPro" id="IPR007892">
    <property type="entry name" value="CHASE4"/>
</dbReference>
<dbReference type="InterPro" id="IPR000160">
    <property type="entry name" value="GGDEF_dom"/>
</dbReference>
<dbReference type="SMART" id="SM00267">
    <property type="entry name" value="GGDEF"/>
    <property type="match status" value="1"/>
</dbReference>
<dbReference type="InterPro" id="IPR043128">
    <property type="entry name" value="Rev_trsase/Diguanyl_cyclase"/>
</dbReference>
<dbReference type="InterPro" id="IPR052155">
    <property type="entry name" value="Biofilm_reg_signaling"/>
</dbReference>
<name>A0A9X3E474_9HYPH</name>
<dbReference type="InterPro" id="IPR029787">
    <property type="entry name" value="Nucleotide_cyclase"/>
</dbReference>
<keyword evidence="1" id="KW-0472">Membrane</keyword>
<dbReference type="RefSeq" id="WP_266339445.1">
    <property type="nucleotide sequence ID" value="NZ_JAPKNK010000006.1"/>
</dbReference>
<dbReference type="PANTHER" id="PTHR44757:SF2">
    <property type="entry name" value="BIOFILM ARCHITECTURE MAINTENANCE PROTEIN MBAA"/>
    <property type="match status" value="1"/>
</dbReference>
<keyword evidence="1" id="KW-1133">Transmembrane helix</keyword>
<dbReference type="Pfam" id="PF00990">
    <property type="entry name" value="GGDEF"/>
    <property type="match status" value="1"/>
</dbReference>
<dbReference type="Pfam" id="PF05228">
    <property type="entry name" value="CHASE4"/>
    <property type="match status" value="1"/>
</dbReference>
<dbReference type="InterPro" id="IPR035919">
    <property type="entry name" value="EAL_sf"/>
</dbReference>
<dbReference type="Proteomes" id="UP001144805">
    <property type="component" value="Unassembled WGS sequence"/>
</dbReference>
<dbReference type="Gene3D" id="3.30.70.270">
    <property type="match status" value="1"/>
</dbReference>
<evidence type="ECO:0000259" key="2">
    <source>
        <dbReference type="PROSITE" id="PS50883"/>
    </source>
</evidence>
<reference evidence="4" key="1">
    <citation type="submission" date="2022-11" db="EMBL/GenBank/DDBJ databases">
        <title>Biodiversity and phylogenetic relationships of bacteria.</title>
        <authorList>
            <person name="Machado R.A.R."/>
            <person name="Bhat A."/>
            <person name="Loulou A."/>
            <person name="Kallel S."/>
        </authorList>
    </citation>
    <scope>NUCLEOTIDE SEQUENCE</scope>
    <source>
        <strain evidence="4">K-TC2</strain>
    </source>
</reference>
<organism evidence="4 5">
    <name type="scientific">Kaistia nematophila</name>
    <dbReference type="NCBI Taxonomy" id="2994654"/>
    <lineage>
        <taxon>Bacteria</taxon>
        <taxon>Pseudomonadati</taxon>
        <taxon>Pseudomonadota</taxon>
        <taxon>Alphaproteobacteria</taxon>
        <taxon>Hyphomicrobiales</taxon>
        <taxon>Kaistiaceae</taxon>
        <taxon>Kaistia</taxon>
    </lineage>
</organism>
<gene>
    <name evidence="4" type="ORF">OSH07_14785</name>
</gene>
<dbReference type="CDD" id="cd01949">
    <property type="entry name" value="GGDEF"/>
    <property type="match status" value="1"/>
</dbReference>
<proteinExistence type="predicted"/>
<keyword evidence="1" id="KW-0812">Transmembrane</keyword>
<keyword evidence="5" id="KW-1185">Reference proteome</keyword>
<dbReference type="PROSITE" id="PS50887">
    <property type="entry name" value="GGDEF"/>
    <property type="match status" value="1"/>
</dbReference>
<dbReference type="CDD" id="cd01948">
    <property type="entry name" value="EAL"/>
    <property type="match status" value="1"/>
</dbReference>
<evidence type="ECO:0000313" key="4">
    <source>
        <dbReference type="EMBL" id="MCX5570472.1"/>
    </source>
</evidence>
<dbReference type="EMBL" id="JAPKNK010000006">
    <property type="protein sequence ID" value="MCX5570472.1"/>
    <property type="molecule type" value="Genomic_DNA"/>
</dbReference>
<dbReference type="InterPro" id="IPR001633">
    <property type="entry name" value="EAL_dom"/>
</dbReference>
<dbReference type="NCBIfam" id="TIGR00254">
    <property type="entry name" value="GGDEF"/>
    <property type="match status" value="1"/>
</dbReference>
<feature type="transmembrane region" description="Helical" evidence="1">
    <location>
        <begin position="12"/>
        <end position="32"/>
    </location>
</feature>
<evidence type="ECO:0000313" key="5">
    <source>
        <dbReference type="Proteomes" id="UP001144805"/>
    </source>
</evidence>
<feature type="domain" description="EAL" evidence="2">
    <location>
        <begin position="464"/>
        <end position="713"/>
    </location>
</feature>
<dbReference type="PROSITE" id="PS50883">
    <property type="entry name" value="EAL"/>
    <property type="match status" value="1"/>
</dbReference>
<sequence length="738" mass="79932">MSHPIAGRITLNLVAGILVTILTVTVAVWWMAEKQNKQAQENTGTMVTGGIVAMEDNVKAFANDYAWWEAGYNAYMAGDEKWVDENFGSGIRDTQISDILVIIDPKGEIPYAWSIDDHRGTPREIFSPEIRAKIAKLAEGMPVVNEAARPAYFRVGDDIMLIAVARIAPVSRASEVDPATLPFLVQGIYLNHQRLFDLGKQFLIDDLEIDHSANASGAVEDGFPPIRDFDGNIIGAFVWTPPTPGFAVLRNVVAPIAGGLLVFCLIAMWTVLRARRLALSQALSERQAVEAARTDSLTGLTNRFGFNELSASASFEEACAKGEAAIIYLDINGFKSVNDSIGHQGGDELVGMLADRLSMILPPDARFARVGGDEFAVALTGRAALGAVAGVASAMVHALDQSFTVGGFQFQVTAAVGYAISDGGDVTPGELLRRADLAMYQAKNAAERDAVPYHPGLETGALHRKRLGMALRGAIEANELSVVYQPIVRASDLAIVSVEALVRWDSKEFGRVSPVDFIPVAEETGAIHDIGKFVFQRACQDMVDWPGLKMSINVSPAQLRDPSFANDLGAIARRHDVVPNRFKLELTEGLLVRNPTIAKRKLARLKSMGFGLSLDDFGTGFSSIGYLRQFPFDWLKIDKSFISELGSNPTANALIQSMIALGDAMDIAVVAEGIETVEQLQLLRLLQCEFVQGYYLAKPMPAAGITALLAELGESRRILPELDLGGYEPSRPVLTIQS</sequence>
<feature type="transmembrane region" description="Helical" evidence="1">
    <location>
        <begin position="252"/>
        <end position="272"/>
    </location>
</feature>
<dbReference type="Gene3D" id="3.20.20.450">
    <property type="entry name" value="EAL domain"/>
    <property type="match status" value="1"/>
</dbReference>
<dbReference type="SMART" id="SM00052">
    <property type="entry name" value="EAL"/>
    <property type="match status" value="1"/>
</dbReference>
<comment type="caution">
    <text evidence="4">The sequence shown here is derived from an EMBL/GenBank/DDBJ whole genome shotgun (WGS) entry which is preliminary data.</text>
</comment>
<protein>
    <submittedName>
        <fullName evidence="4">Bifunctional diguanylate cyclase/phosphodiesterase</fullName>
    </submittedName>
</protein>
<evidence type="ECO:0000259" key="3">
    <source>
        <dbReference type="PROSITE" id="PS50887"/>
    </source>
</evidence>
<evidence type="ECO:0000256" key="1">
    <source>
        <dbReference type="SAM" id="Phobius"/>
    </source>
</evidence>
<dbReference type="SUPFAM" id="SSF55073">
    <property type="entry name" value="Nucleotide cyclase"/>
    <property type="match status" value="1"/>
</dbReference>
<dbReference type="PANTHER" id="PTHR44757">
    <property type="entry name" value="DIGUANYLATE CYCLASE DGCP"/>
    <property type="match status" value="1"/>
</dbReference>
<dbReference type="AlphaFoldDB" id="A0A9X3E474"/>
<dbReference type="SUPFAM" id="SSF141868">
    <property type="entry name" value="EAL domain-like"/>
    <property type="match status" value="1"/>
</dbReference>
<accession>A0A9X3E474</accession>
<feature type="domain" description="GGDEF" evidence="3">
    <location>
        <begin position="322"/>
        <end position="455"/>
    </location>
</feature>